<organism evidence="1">
    <name type="scientific">Arundo donax</name>
    <name type="common">Giant reed</name>
    <name type="synonym">Donax arundinaceus</name>
    <dbReference type="NCBI Taxonomy" id="35708"/>
    <lineage>
        <taxon>Eukaryota</taxon>
        <taxon>Viridiplantae</taxon>
        <taxon>Streptophyta</taxon>
        <taxon>Embryophyta</taxon>
        <taxon>Tracheophyta</taxon>
        <taxon>Spermatophyta</taxon>
        <taxon>Magnoliopsida</taxon>
        <taxon>Liliopsida</taxon>
        <taxon>Poales</taxon>
        <taxon>Poaceae</taxon>
        <taxon>PACMAD clade</taxon>
        <taxon>Arundinoideae</taxon>
        <taxon>Arundineae</taxon>
        <taxon>Arundo</taxon>
    </lineage>
</organism>
<dbReference type="EMBL" id="GBRH01179233">
    <property type="protein sequence ID" value="JAE18663.1"/>
    <property type="molecule type" value="Transcribed_RNA"/>
</dbReference>
<name>A0A0A9GDD9_ARUDO</name>
<evidence type="ECO:0000313" key="1">
    <source>
        <dbReference type="EMBL" id="JAE18663.1"/>
    </source>
</evidence>
<proteinExistence type="predicted"/>
<reference evidence="1" key="1">
    <citation type="submission" date="2014-09" db="EMBL/GenBank/DDBJ databases">
        <authorList>
            <person name="Magalhaes I.L.F."/>
            <person name="Oliveira U."/>
            <person name="Santos F.R."/>
            <person name="Vidigal T.H.D.A."/>
            <person name="Brescovit A.D."/>
            <person name="Santos A.J."/>
        </authorList>
    </citation>
    <scope>NUCLEOTIDE SEQUENCE</scope>
    <source>
        <tissue evidence="1">Shoot tissue taken approximately 20 cm above the soil surface</tissue>
    </source>
</reference>
<reference evidence="1" key="2">
    <citation type="journal article" date="2015" name="Data Brief">
        <title>Shoot transcriptome of the giant reed, Arundo donax.</title>
        <authorList>
            <person name="Barrero R.A."/>
            <person name="Guerrero F.D."/>
            <person name="Moolhuijzen P."/>
            <person name="Goolsby J.A."/>
            <person name="Tidwell J."/>
            <person name="Bellgard S.E."/>
            <person name="Bellgard M.I."/>
        </authorList>
    </citation>
    <scope>NUCLEOTIDE SEQUENCE</scope>
    <source>
        <tissue evidence="1">Shoot tissue taken approximately 20 cm above the soil surface</tissue>
    </source>
</reference>
<accession>A0A0A9GDD9</accession>
<dbReference type="AlphaFoldDB" id="A0A0A9GDD9"/>
<protein>
    <submittedName>
        <fullName evidence="1">Uncharacterized protein</fullName>
    </submittedName>
</protein>
<sequence length="39" mass="4492">MTQVDIDATSVDTKWLYVKYEVKFQALQSLLTRITSQNG</sequence>